<gene>
    <name evidence="1" type="ORF">Agub_g7467</name>
</gene>
<name>A0AAD3DS56_9CHLO</name>
<reference evidence="1 2" key="1">
    <citation type="journal article" date="2021" name="Sci. Rep.">
        <title>Genome sequencing of the multicellular alga Astrephomene provides insights into convergent evolution of germ-soma differentiation.</title>
        <authorList>
            <person name="Yamashita S."/>
            <person name="Yamamoto K."/>
            <person name="Matsuzaki R."/>
            <person name="Suzuki S."/>
            <person name="Yamaguchi H."/>
            <person name="Hirooka S."/>
            <person name="Minakuchi Y."/>
            <person name="Miyagishima S."/>
            <person name="Kawachi M."/>
            <person name="Toyoda A."/>
            <person name="Nozaki H."/>
        </authorList>
    </citation>
    <scope>NUCLEOTIDE SEQUENCE [LARGE SCALE GENOMIC DNA]</scope>
    <source>
        <strain evidence="1 2">NIES-4017</strain>
    </source>
</reference>
<comment type="caution">
    <text evidence="1">The sequence shown here is derived from an EMBL/GenBank/DDBJ whole genome shotgun (WGS) entry which is preliminary data.</text>
</comment>
<keyword evidence="2" id="KW-1185">Reference proteome</keyword>
<evidence type="ECO:0000313" key="2">
    <source>
        <dbReference type="Proteomes" id="UP001054857"/>
    </source>
</evidence>
<accession>A0AAD3DS56</accession>
<dbReference type="Proteomes" id="UP001054857">
    <property type="component" value="Unassembled WGS sequence"/>
</dbReference>
<dbReference type="AlphaFoldDB" id="A0AAD3DS56"/>
<protein>
    <submittedName>
        <fullName evidence="1">Uncharacterized protein</fullName>
    </submittedName>
</protein>
<evidence type="ECO:0000313" key="1">
    <source>
        <dbReference type="EMBL" id="GFR45992.1"/>
    </source>
</evidence>
<organism evidence="1 2">
    <name type="scientific">Astrephomene gubernaculifera</name>
    <dbReference type="NCBI Taxonomy" id="47775"/>
    <lineage>
        <taxon>Eukaryota</taxon>
        <taxon>Viridiplantae</taxon>
        <taxon>Chlorophyta</taxon>
        <taxon>core chlorophytes</taxon>
        <taxon>Chlorophyceae</taxon>
        <taxon>CS clade</taxon>
        <taxon>Chlamydomonadales</taxon>
        <taxon>Astrephomenaceae</taxon>
        <taxon>Astrephomene</taxon>
    </lineage>
</organism>
<proteinExistence type="predicted"/>
<dbReference type="EMBL" id="BMAR01000011">
    <property type="protein sequence ID" value="GFR45992.1"/>
    <property type="molecule type" value="Genomic_DNA"/>
</dbReference>
<sequence length="118" mass="12537">MWLPPAEGCGCCGAAWRADGSEGQRWPQGMPAAGWCGVRRGRSGVEALPYAHSAARRAAGPASGKPVRRLLFVKKTGREAERTVIAAVCGWVAACQPEAVAWVCTAVLYERRRLGQGS</sequence>